<comment type="similarity">
    <text evidence="3">Belongs to the methyl-accepting chemotaxis (MCP) protein family.</text>
</comment>
<keyword evidence="6" id="KW-1133">Transmembrane helix</keyword>
<dbReference type="PROSITE" id="PS50111">
    <property type="entry name" value="CHEMOTAXIS_TRANSDUC_2"/>
    <property type="match status" value="1"/>
</dbReference>
<evidence type="ECO:0000259" key="7">
    <source>
        <dbReference type="PROSITE" id="PS50111"/>
    </source>
</evidence>
<keyword evidence="10" id="KW-1185">Reference proteome</keyword>
<keyword evidence="2 4" id="KW-0807">Transducer</keyword>
<evidence type="ECO:0000256" key="3">
    <source>
        <dbReference type="ARBA" id="ARBA00029447"/>
    </source>
</evidence>
<evidence type="ECO:0000256" key="1">
    <source>
        <dbReference type="ARBA" id="ARBA00004370"/>
    </source>
</evidence>
<dbReference type="CDD" id="cd06225">
    <property type="entry name" value="HAMP"/>
    <property type="match status" value="1"/>
</dbReference>
<dbReference type="CDD" id="cd11386">
    <property type="entry name" value="MCP_signal"/>
    <property type="match status" value="1"/>
</dbReference>
<evidence type="ECO:0000313" key="9">
    <source>
        <dbReference type="EMBL" id="MFC3912356.1"/>
    </source>
</evidence>
<dbReference type="SMART" id="SM00304">
    <property type="entry name" value="HAMP"/>
    <property type="match status" value="1"/>
</dbReference>
<comment type="caution">
    <text evidence="9">The sequence shown here is derived from an EMBL/GenBank/DDBJ whole genome shotgun (WGS) entry which is preliminary data.</text>
</comment>
<accession>A0ABV8CJL8</accession>
<protein>
    <submittedName>
        <fullName evidence="9">Methyl-accepting chemotaxis protein</fullName>
    </submittedName>
</protein>
<keyword evidence="6" id="KW-0472">Membrane</keyword>
<dbReference type="PANTHER" id="PTHR32089:SF70">
    <property type="entry name" value="ENERGY TAXIS MODULATING METHYL ACCEPTING SENSORY TRANSDUCER"/>
    <property type="match status" value="1"/>
</dbReference>
<dbReference type="Pfam" id="PF00672">
    <property type="entry name" value="HAMP"/>
    <property type="match status" value="1"/>
</dbReference>
<keyword evidence="6" id="KW-0812">Transmembrane</keyword>
<evidence type="ECO:0000256" key="2">
    <source>
        <dbReference type="ARBA" id="ARBA00023224"/>
    </source>
</evidence>
<feature type="domain" description="HAMP" evidence="8">
    <location>
        <begin position="343"/>
        <end position="395"/>
    </location>
</feature>
<dbReference type="InterPro" id="IPR003660">
    <property type="entry name" value="HAMP_dom"/>
</dbReference>
<dbReference type="Gene3D" id="1.10.287.950">
    <property type="entry name" value="Methyl-accepting chemotaxis protein"/>
    <property type="match status" value="1"/>
</dbReference>
<dbReference type="Pfam" id="PF00015">
    <property type="entry name" value="MCPsignal"/>
    <property type="match status" value="1"/>
</dbReference>
<comment type="subcellular location">
    <subcellularLocation>
        <location evidence="1">Membrane</location>
    </subcellularLocation>
</comment>
<proteinExistence type="inferred from homology"/>
<evidence type="ECO:0000256" key="6">
    <source>
        <dbReference type="SAM" id="Phobius"/>
    </source>
</evidence>
<dbReference type="SMART" id="SM00283">
    <property type="entry name" value="MA"/>
    <property type="match status" value="1"/>
</dbReference>
<reference evidence="10" key="1">
    <citation type="journal article" date="2019" name="Int. J. Syst. Evol. Microbiol.">
        <title>The Global Catalogue of Microorganisms (GCM) 10K type strain sequencing project: providing services to taxonomists for standard genome sequencing and annotation.</title>
        <authorList>
            <consortium name="The Broad Institute Genomics Platform"/>
            <consortium name="The Broad Institute Genome Sequencing Center for Infectious Disease"/>
            <person name="Wu L."/>
            <person name="Ma J."/>
        </authorList>
    </citation>
    <scope>NUCLEOTIDE SEQUENCE [LARGE SCALE GENOMIC DNA]</scope>
    <source>
        <strain evidence="10">CCUG 54939</strain>
    </source>
</reference>
<feature type="transmembrane region" description="Helical" evidence="6">
    <location>
        <begin position="323"/>
        <end position="342"/>
    </location>
</feature>
<dbReference type="RefSeq" id="WP_377150465.1">
    <property type="nucleotide sequence ID" value="NZ_JBHSAF010000001.1"/>
</dbReference>
<gene>
    <name evidence="9" type="ORF">ACFOSS_02610</name>
</gene>
<keyword evidence="5" id="KW-0175">Coiled coil</keyword>
<dbReference type="PANTHER" id="PTHR32089">
    <property type="entry name" value="METHYL-ACCEPTING CHEMOTAXIS PROTEIN MCPB"/>
    <property type="match status" value="1"/>
</dbReference>
<sequence length="672" mass="73704">MKRIKLSDLSDLSILHRVYLGFAVLIGVLIAGSVLNYLSQNRLNSALVSVTEEASPIVLLANKLEVSLLSTNKRLTDVLSEKDPAELGKLSKELLVSRKLFTEALDNFKRQAEQMARIQPYVEPLEKASKTYLDDTAQLAEKRAQLLVMLQQTNKAKSEFQTFLPLFKQELSNMLMNIDDSYVAGVFREMQSRQSPIEVVTLDALNQTTTAPIAAALERNRKLITDYNKAVSDLKVELPNLENDVGLYLRNFVRDTTSEKGLLNRYLDLVKNQVELENKAKEASKQVVAVQEELAKLQQVAQNVMNQSIANANSTLATGRIQLITGVLLAVAFAVAVALGLAKSIRTPLRQLLNVLNAVTQGDMTSRVNYHSQNEFGRLGTQVNTLVEQMRDVLKKLSLAANQLNQAAHDNRTTAERSRKELDLQRQETSSVAAAMTEMEASVREVAQAAHHTLEQVMAVEKASEAGRSIMATNISTTHQLANKLTETGRVIGEVNNMSGNIGNILDVIRGIAEQTNLLALNAAIEAARAGEHGRGFAVVADEVRTLARRTADSTAEIRSMIEGLQQAVQRAVRVMNECSGEMEASVQQTSNANSSMEEIQAIITMISDMSSQIASAAEEQQATSADISANLNRISDISDSNYEGIQEVAKTSSVLDDLANQQQGLVKQFQL</sequence>
<organism evidence="9 10">
    <name type="scientific">Pseudaeromonas sharmana</name>
    <dbReference type="NCBI Taxonomy" id="328412"/>
    <lineage>
        <taxon>Bacteria</taxon>
        <taxon>Pseudomonadati</taxon>
        <taxon>Pseudomonadota</taxon>
        <taxon>Gammaproteobacteria</taxon>
        <taxon>Aeromonadales</taxon>
        <taxon>Aeromonadaceae</taxon>
        <taxon>Pseudaeromonas</taxon>
    </lineage>
</organism>
<feature type="coiled-coil region" evidence="5">
    <location>
        <begin position="224"/>
        <end position="307"/>
    </location>
</feature>
<dbReference type="EMBL" id="JBHSAF010000001">
    <property type="protein sequence ID" value="MFC3912356.1"/>
    <property type="molecule type" value="Genomic_DNA"/>
</dbReference>
<evidence type="ECO:0000313" key="10">
    <source>
        <dbReference type="Proteomes" id="UP001595692"/>
    </source>
</evidence>
<dbReference type="SUPFAM" id="SSF58104">
    <property type="entry name" value="Methyl-accepting chemotaxis protein (MCP) signaling domain"/>
    <property type="match status" value="1"/>
</dbReference>
<evidence type="ECO:0000259" key="8">
    <source>
        <dbReference type="PROSITE" id="PS50885"/>
    </source>
</evidence>
<dbReference type="InterPro" id="IPR004089">
    <property type="entry name" value="MCPsignal_dom"/>
</dbReference>
<dbReference type="PROSITE" id="PS50885">
    <property type="entry name" value="HAMP"/>
    <property type="match status" value="1"/>
</dbReference>
<dbReference type="Proteomes" id="UP001595692">
    <property type="component" value="Unassembled WGS sequence"/>
</dbReference>
<feature type="transmembrane region" description="Helical" evidence="6">
    <location>
        <begin position="20"/>
        <end position="38"/>
    </location>
</feature>
<evidence type="ECO:0000256" key="5">
    <source>
        <dbReference type="SAM" id="Coils"/>
    </source>
</evidence>
<feature type="domain" description="Methyl-accepting transducer" evidence="7">
    <location>
        <begin position="400"/>
        <end position="636"/>
    </location>
</feature>
<name>A0ABV8CJL8_9GAMM</name>
<evidence type="ECO:0000256" key="4">
    <source>
        <dbReference type="PROSITE-ProRule" id="PRU00284"/>
    </source>
</evidence>